<organism evidence="1">
    <name type="scientific">viral metagenome</name>
    <dbReference type="NCBI Taxonomy" id="1070528"/>
    <lineage>
        <taxon>unclassified sequences</taxon>
        <taxon>metagenomes</taxon>
        <taxon>organismal metagenomes</taxon>
    </lineage>
</organism>
<reference evidence="1" key="1">
    <citation type="submission" date="2020-03" db="EMBL/GenBank/DDBJ databases">
        <title>The deep terrestrial virosphere.</title>
        <authorList>
            <person name="Holmfeldt K."/>
            <person name="Nilsson E."/>
            <person name="Simone D."/>
            <person name="Lopez-Fernandez M."/>
            <person name="Wu X."/>
            <person name="de Brujin I."/>
            <person name="Lundin D."/>
            <person name="Andersson A."/>
            <person name="Bertilsson S."/>
            <person name="Dopson M."/>
        </authorList>
    </citation>
    <scope>NUCLEOTIDE SEQUENCE</scope>
    <source>
        <strain evidence="1">MM415A00288</strain>
        <strain evidence="2">MM415B06152</strain>
    </source>
</reference>
<evidence type="ECO:0000313" key="1">
    <source>
        <dbReference type="EMBL" id="QJA83429.1"/>
    </source>
</evidence>
<accession>A0A6M3KMZ6</accession>
<evidence type="ECO:0000313" key="2">
    <source>
        <dbReference type="EMBL" id="QJA97544.1"/>
    </source>
</evidence>
<dbReference type="EMBL" id="MT142510">
    <property type="protein sequence ID" value="QJA83429.1"/>
    <property type="molecule type" value="Genomic_DNA"/>
</dbReference>
<dbReference type="AlphaFoldDB" id="A0A6M3KMZ6"/>
<protein>
    <submittedName>
        <fullName evidence="1">Uncharacterized protein</fullName>
    </submittedName>
</protein>
<name>A0A6M3KMZ6_9ZZZZ</name>
<gene>
    <name evidence="1" type="ORF">MM415A00288_0049</name>
    <name evidence="2" type="ORF">MM415B06152_0008</name>
</gene>
<sequence>MQWEWFDDINTFKVFIYLLLDCNFQPTKWKGVELDIGETIKGLEKIAKETNLSLQNIRTAVKHLKSTGELTERQHGKYRILKVNNYTKYQLDNKETNTLLTRNQQESNKKVTAYKEVKKERTKELKKDIYTDKKFNNFYEQYPNKKGKLVAYRKFISLSEEEKDKCIEVLKFHVNSDQWQRDGGRFIPYPATWLNQGRWDDEIKDLQEYPEYGDKFQELSQANKKIMIRRIEKSTETLGEMPSQKQIDHWIKTEL</sequence>
<proteinExistence type="predicted"/>
<dbReference type="EMBL" id="MT143503">
    <property type="protein sequence ID" value="QJA97544.1"/>
    <property type="molecule type" value="Genomic_DNA"/>
</dbReference>